<evidence type="ECO:0000313" key="2">
    <source>
        <dbReference type="EMBL" id="XAN06298.1"/>
    </source>
</evidence>
<protein>
    <submittedName>
        <fullName evidence="2">Uncharacterized protein</fullName>
    </submittedName>
</protein>
<evidence type="ECO:0000256" key="1">
    <source>
        <dbReference type="SAM" id="MobiDB-lite"/>
    </source>
</evidence>
<proteinExistence type="predicted"/>
<dbReference type="Proteomes" id="UP001442841">
    <property type="component" value="Chromosome"/>
</dbReference>
<gene>
    <name evidence="2" type="ORF">AADG42_02920</name>
</gene>
<accession>A0ABZ3FJT9</accession>
<reference evidence="2 3" key="1">
    <citation type="submission" date="2024-04" db="EMBL/GenBank/DDBJ databases">
        <title>Isolation of an actinomycete strain from pig manure.</title>
        <authorList>
            <person name="Gong T."/>
            <person name="Yu Z."/>
            <person name="An M."/>
            <person name="Wei C."/>
            <person name="Yang W."/>
            <person name="Liu L."/>
        </authorList>
    </citation>
    <scope>NUCLEOTIDE SEQUENCE [LARGE SCALE GENOMIC DNA]</scope>
    <source>
        <strain evidence="2 3">ZF39</strain>
    </source>
</reference>
<evidence type="ECO:0000313" key="3">
    <source>
        <dbReference type="Proteomes" id="UP001442841"/>
    </source>
</evidence>
<organism evidence="2 3">
    <name type="scientific">Ammonicoccus fulvus</name>
    <dbReference type="NCBI Taxonomy" id="3138240"/>
    <lineage>
        <taxon>Bacteria</taxon>
        <taxon>Bacillati</taxon>
        <taxon>Actinomycetota</taxon>
        <taxon>Actinomycetes</taxon>
        <taxon>Propionibacteriales</taxon>
        <taxon>Propionibacteriaceae</taxon>
        <taxon>Ammonicoccus</taxon>
    </lineage>
</organism>
<feature type="region of interest" description="Disordered" evidence="1">
    <location>
        <begin position="68"/>
        <end position="106"/>
    </location>
</feature>
<dbReference type="EMBL" id="CP154795">
    <property type="protein sequence ID" value="XAN06298.1"/>
    <property type="molecule type" value="Genomic_DNA"/>
</dbReference>
<sequence length="106" mass="11432">MTKPNPLDALQQGLADLTAADGTIARITAARTVRAAAEQLEHVEVKRAREHGTSWSKIGAVYGLTKQGAQQRFAEERRKKSDSKASESKTAESKTSDPKQPGDTPT</sequence>
<dbReference type="RefSeq" id="WP_425307732.1">
    <property type="nucleotide sequence ID" value="NZ_CP154795.1"/>
</dbReference>
<feature type="compositionally biased region" description="Basic and acidic residues" evidence="1">
    <location>
        <begin position="73"/>
        <end position="97"/>
    </location>
</feature>
<keyword evidence="3" id="KW-1185">Reference proteome</keyword>
<name>A0ABZ3FJT9_9ACTN</name>